<keyword evidence="4" id="KW-1185">Reference proteome</keyword>
<dbReference type="InterPro" id="IPR036291">
    <property type="entry name" value="NAD(P)-bd_dom_sf"/>
</dbReference>
<dbReference type="PANTHER" id="PTHR40459">
    <property type="entry name" value="CONSERVED HYPOTHETICAL ALANINE AND LEUCINE RICH PROTEIN"/>
    <property type="match status" value="1"/>
</dbReference>
<organism evidence="3 4">
    <name type="scientific">Ruegeria haliotis</name>
    <dbReference type="NCBI Taxonomy" id="2747601"/>
    <lineage>
        <taxon>Bacteria</taxon>
        <taxon>Pseudomonadati</taxon>
        <taxon>Pseudomonadota</taxon>
        <taxon>Alphaproteobacteria</taxon>
        <taxon>Rhodobacterales</taxon>
        <taxon>Roseobacteraceae</taxon>
        <taxon>Ruegeria</taxon>
    </lineage>
</organism>
<dbReference type="RefSeq" id="WP_176867082.1">
    <property type="nucleotide sequence ID" value="NZ_JABXWT010000017.1"/>
</dbReference>
<dbReference type="Gene3D" id="1.10.1040.20">
    <property type="entry name" value="ProC-like, C-terminal domain"/>
    <property type="match status" value="1"/>
</dbReference>
<proteinExistence type="predicted"/>
<evidence type="ECO:0000259" key="2">
    <source>
        <dbReference type="Pfam" id="PF10728"/>
    </source>
</evidence>
<accession>A0ABX2PW89</accession>
<dbReference type="Pfam" id="PF10728">
    <property type="entry name" value="DUF2520"/>
    <property type="match status" value="1"/>
</dbReference>
<feature type="domain" description="Putative oxidoreductase/dehydrogenase Rossmann-like" evidence="1">
    <location>
        <begin position="3"/>
        <end position="115"/>
    </location>
</feature>
<reference evidence="3 4" key="1">
    <citation type="submission" date="2020-06" db="EMBL/GenBank/DDBJ databases">
        <authorList>
            <person name="Cao W.R."/>
        </authorList>
    </citation>
    <scope>NUCLEOTIDE SEQUENCE [LARGE SCALE GENOMIC DNA]</scope>
    <source>
        <strain evidence="3 4">B1Z28</strain>
    </source>
</reference>
<dbReference type="Pfam" id="PF10727">
    <property type="entry name" value="Rossmann-like"/>
    <property type="match status" value="1"/>
</dbReference>
<dbReference type="InterPro" id="IPR008927">
    <property type="entry name" value="6-PGluconate_DH-like_C_sf"/>
</dbReference>
<evidence type="ECO:0000259" key="1">
    <source>
        <dbReference type="Pfam" id="PF10727"/>
    </source>
</evidence>
<dbReference type="EMBL" id="JABXWT010000017">
    <property type="protein sequence ID" value="NVO58034.1"/>
    <property type="molecule type" value="Genomic_DNA"/>
</dbReference>
<dbReference type="InterPro" id="IPR037108">
    <property type="entry name" value="TM1727-like_C_sf"/>
</dbReference>
<dbReference type="PANTHER" id="PTHR40459:SF1">
    <property type="entry name" value="CONSERVED HYPOTHETICAL ALANINE AND LEUCINE RICH PROTEIN"/>
    <property type="match status" value="1"/>
</dbReference>
<dbReference type="SUPFAM" id="SSF51735">
    <property type="entry name" value="NAD(P)-binding Rossmann-fold domains"/>
    <property type="match status" value="1"/>
</dbReference>
<comment type="caution">
    <text evidence="3">The sequence shown here is derived from an EMBL/GenBank/DDBJ whole genome shotgun (WGS) entry which is preliminary data.</text>
</comment>
<dbReference type="InterPro" id="IPR019665">
    <property type="entry name" value="OxRdtase/DH_put_Rossmann_dom"/>
</dbReference>
<dbReference type="InterPro" id="IPR018931">
    <property type="entry name" value="DUF2520"/>
</dbReference>
<dbReference type="Gene3D" id="3.40.50.720">
    <property type="entry name" value="NAD(P)-binding Rossmann-like Domain"/>
    <property type="match status" value="1"/>
</dbReference>
<protein>
    <submittedName>
        <fullName evidence="3">DUF2520 domain-containing protein</fullName>
    </submittedName>
</protein>
<evidence type="ECO:0000313" key="3">
    <source>
        <dbReference type="EMBL" id="NVO58034.1"/>
    </source>
</evidence>
<evidence type="ECO:0000313" key="4">
    <source>
        <dbReference type="Proteomes" id="UP000630805"/>
    </source>
</evidence>
<gene>
    <name evidence="3" type="ORF">HW561_19745</name>
</gene>
<dbReference type="Proteomes" id="UP000630805">
    <property type="component" value="Unassembled WGS sequence"/>
</dbReference>
<dbReference type="SUPFAM" id="SSF48179">
    <property type="entry name" value="6-phosphogluconate dehydrogenase C-terminal domain-like"/>
    <property type="match status" value="1"/>
</dbReference>
<feature type="domain" description="DUF2520" evidence="2">
    <location>
        <begin position="143"/>
        <end position="269"/>
    </location>
</feature>
<sequence>MSKIKVNVIGAGRVGRTLISLLDAHPQCAVQGVLSRRFASAQNAVQSTAAGRAVASYAEVRSADLWIIAVPDTQISDVATDLAEAFRDRAQNDQTPVAFHCSGFFPAAEMAPLRQLKWQLASVHPVLSFADPDIAKTQFKGSLCGLEGDEDAISCIQPIFEGLGATCFSIHSEGKSLYHAAAVISNNFTVVLQAIAREAWAEAGVPDEIAQQLNAKLLDSTAKNVATLGPQQALTGPAARGDELVVTRQSSYVSHWHPAAGRIYDELSAMAKTLKATAFTR</sequence>
<name>A0ABX2PW89_9RHOB</name>